<organism evidence="1">
    <name type="scientific">Octopus bimaculoides</name>
    <name type="common">California two-spotted octopus</name>
    <dbReference type="NCBI Taxonomy" id="37653"/>
    <lineage>
        <taxon>Eukaryota</taxon>
        <taxon>Metazoa</taxon>
        <taxon>Spiralia</taxon>
        <taxon>Lophotrochozoa</taxon>
        <taxon>Mollusca</taxon>
        <taxon>Cephalopoda</taxon>
        <taxon>Coleoidea</taxon>
        <taxon>Octopodiformes</taxon>
        <taxon>Octopoda</taxon>
        <taxon>Incirrata</taxon>
        <taxon>Octopodidae</taxon>
        <taxon>Octopus</taxon>
    </lineage>
</organism>
<proteinExistence type="predicted"/>
<protein>
    <submittedName>
        <fullName evidence="1">Uncharacterized protein</fullName>
    </submittedName>
</protein>
<accession>A0A0L8GZQ1</accession>
<evidence type="ECO:0000313" key="1">
    <source>
        <dbReference type="EMBL" id="KOF82040.1"/>
    </source>
</evidence>
<name>A0A0L8GZQ1_OCTBM</name>
<gene>
    <name evidence="1" type="ORF">OCBIM_22025786mg</name>
</gene>
<dbReference type="EMBL" id="KQ419904">
    <property type="protein sequence ID" value="KOF82040.1"/>
    <property type="molecule type" value="Genomic_DNA"/>
</dbReference>
<reference evidence="1" key="1">
    <citation type="submission" date="2015-07" db="EMBL/GenBank/DDBJ databases">
        <title>MeaNS - Measles Nucleotide Surveillance Program.</title>
        <authorList>
            <person name="Tran T."/>
            <person name="Druce J."/>
        </authorList>
    </citation>
    <scope>NUCLEOTIDE SEQUENCE</scope>
    <source>
        <strain evidence="1">UCB-OBI-ISO-001</strain>
        <tissue evidence="1">Gonad</tissue>
    </source>
</reference>
<sequence length="60" mass="6921">MLDDNLQCTLLFLSQCHVLIIQYEEVTAVEFDSNQTFSFNRYVSTSVDKKSVIYVKIGLI</sequence>
<dbReference type="AlphaFoldDB" id="A0A0L8GZQ1"/>